<evidence type="ECO:0000256" key="1">
    <source>
        <dbReference type="ARBA" id="ARBA00004651"/>
    </source>
</evidence>
<reference evidence="15" key="1">
    <citation type="submission" date="2021-06" db="EMBL/GenBank/DDBJ databases">
        <authorList>
            <person name="Kallberg Y."/>
            <person name="Tangrot J."/>
            <person name="Rosling A."/>
        </authorList>
    </citation>
    <scope>NUCLEOTIDE SEQUENCE</scope>
    <source>
        <strain evidence="15">87-6 pot B 2015</strain>
    </source>
</reference>
<dbReference type="InterPro" id="IPR002035">
    <property type="entry name" value="VWF_A"/>
</dbReference>
<dbReference type="InterPro" id="IPR031846">
    <property type="entry name" value="Hvcn1"/>
</dbReference>
<comment type="subcellular location">
    <subcellularLocation>
        <location evidence="1">Cell membrane</location>
        <topology evidence="1">Multi-pass membrane protein</topology>
    </subcellularLocation>
</comment>
<dbReference type="Proteomes" id="UP000789375">
    <property type="component" value="Unassembled WGS sequence"/>
</dbReference>
<protein>
    <recommendedName>
        <fullName evidence="2">Voltage-gated hydrogen channel 1</fullName>
    </recommendedName>
    <alternativeName>
        <fullName evidence="12">Hydrogen voltage-gated channel 1</fullName>
    </alternativeName>
</protein>
<evidence type="ECO:0000259" key="14">
    <source>
        <dbReference type="PROSITE" id="PS50234"/>
    </source>
</evidence>
<dbReference type="Gene3D" id="1.20.120.350">
    <property type="entry name" value="Voltage-gated potassium channels. Chain C"/>
    <property type="match status" value="1"/>
</dbReference>
<dbReference type="GO" id="GO:0030171">
    <property type="term" value="F:voltage-gated proton channel activity"/>
    <property type="evidence" value="ECO:0007669"/>
    <property type="project" value="InterPro"/>
</dbReference>
<dbReference type="GO" id="GO:0005886">
    <property type="term" value="C:plasma membrane"/>
    <property type="evidence" value="ECO:0007669"/>
    <property type="project" value="UniProtKB-SubCell"/>
</dbReference>
<dbReference type="InterPro" id="IPR005821">
    <property type="entry name" value="Ion_trans_dom"/>
</dbReference>
<keyword evidence="6" id="KW-0851">Voltage-gated channel</keyword>
<evidence type="ECO:0000256" key="11">
    <source>
        <dbReference type="ARBA" id="ARBA00023303"/>
    </source>
</evidence>
<dbReference type="PROSITE" id="PS50234">
    <property type="entry name" value="VWFA"/>
    <property type="match status" value="1"/>
</dbReference>
<name>A0A9N9B3J7_FUNMO</name>
<dbReference type="EMBL" id="CAJVPP010001420">
    <property type="protein sequence ID" value="CAG8554439.1"/>
    <property type="molecule type" value="Genomic_DNA"/>
</dbReference>
<dbReference type="CDD" id="cd00198">
    <property type="entry name" value="vWFA"/>
    <property type="match status" value="1"/>
</dbReference>
<keyword evidence="4" id="KW-1003">Cell membrane</keyword>
<dbReference type="GO" id="GO:0034702">
    <property type="term" value="C:monoatomic ion channel complex"/>
    <property type="evidence" value="ECO:0007669"/>
    <property type="project" value="UniProtKB-KW"/>
</dbReference>
<dbReference type="SUPFAM" id="SSF53300">
    <property type="entry name" value="vWA-like"/>
    <property type="match status" value="1"/>
</dbReference>
<evidence type="ECO:0000256" key="6">
    <source>
        <dbReference type="ARBA" id="ARBA00022882"/>
    </source>
</evidence>
<keyword evidence="10 13" id="KW-0472">Membrane</keyword>
<evidence type="ECO:0000256" key="8">
    <source>
        <dbReference type="ARBA" id="ARBA00023054"/>
    </source>
</evidence>
<keyword evidence="8" id="KW-0175">Coiled coil</keyword>
<keyword evidence="3" id="KW-0813">Transport</keyword>
<evidence type="ECO:0000256" key="2">
    <source>
        <dbReference type="ARBA" id="ARBA00015897"/>
    </source>
</evidence>
<evidence type="ECO:0000256" key="12">
    <source>
        <dbReference type="ARBA" id="ARBA00031989"/>
    </source>
</evidence>
<dbReference type="SUPFAM" id="SSF81324">
    <property type="entry name" value="Voltage-gated potassium channels"/>
    <property type="match status" value="1"/>
</dbReference>
<evidence type="ECO:0000256" key="10">
    <source>
        <dbReference type="ARBA" id="ARBA00023136"/>
    </source>
</evidence>
<dbReference type="InterPro" id="IPR027359">
    <property type="entry name" value="Volt_channel_dom_sf"/>
</dbReference>
<dbReference type="InterPro" id="IPR036465">
    <property type="entry name" value="vWFA_dom_sf"/>
</dbReference>
<dbReference type="AlphaFoldDB" id="A0A9N9B3J7"/>
<feature type="domain" description="VWFA" evidence="14">
    <location>
        <begin position="165"/>
        <end position="378"/>
    </location>
</feature>
<keyword evidence="5 13" id="KW-0812">Transmembrane</keyword>
<keyword evidence="7 13" id="KW-1133">Transmembrane helix</keyword>
<dbReference type="PANTHER" id="PTHR46480">
    <property type="entry name" value="F20B24.22"/>
    <property type="match status" value="1"/>
</dbReference>
<proteinExistence type="predicted"/>
<dbReference type="Gene3D" id="3.40.50.410">
    <property type="entry name" value="von Willebrand factor, type A domain"/>
    <property type="match status" value="1"/>
</dbReference>
<evidence type="ECO:0000256" key="9">
    <source>
        <dbReference type="ARBA" id="ARBA00023065"/>
    </source>
</evidence>
<feature type="transmembrane region" description="Helical" evidence="13">
    <location>
        <begin position="39"/>
        <end position="61"/>
    </location>
</feature>
<accession>A0A9N9B3J7</accession>
<keyword evidence="16" id="KW-1185">Reference proteome</keyword>
<evidence type="ECO:0000256" key="3">
    <source>
        <dbReference type="ARBA" id="ARBA00022448"/>
    </source>
</evidence>
<evidence type="ECO:0000256" key="4">
    <source>
        <dbReference type="ARBA" id="ARBA00022475"/>
    </source>
</evidence>
<evidence type="ECO:0000256" key="5">
    <source>
        <dbReference type="ARBA" id="ARBA00022692"/>
    </source>
</evidence>
<evidence type="ECO:0000256" key="13">
    <source>
        <dbReference type="SAM" id="Phobius"/>
    </source>
</evidence>
<comment type="caution">
    <text evidence="15">The sequence shown here is derived from an EMBL/GenBank/DDBJ whole genome shotgun (WGS) entry which is preliminary data.</text>
</comment>
<gene>
    <name evidence="15" type="ORF">FMOSSE_LOCUS6638</name>
</gene>
<evidence type="ECO:0000313" key="15">
    <source>
        <dbReference type="EMBL" id="CAG8554439.1"/>
    </source>
</evidence>
<keyword evidence="9" id="KW-0406">Ion transport</keyword>
<evidence type="ECO:0000256" key="7">
    <source>
        <dbReference type="ARBA" id="ARBA00022989"/>
    </source>
</evidence>
<feature type="transmembrane region" description="Helical" evidence="13">
    <location>
        <begin position="68"/>
        <end position="93"/>
    </location>
</feature>
<dbReference type="Pfam" id="PF00520">
    <property type="entry name" value="Ion_trans"/>
    <property type="match status" value="1"/>
</dbReference>
<organism evidence="15 16">
    <name type="scientific">Funneliformis mosseae</name>
    <name type="common">Endomycorrhizal fungus</name>
    <name type="synonym">Glomus mosseae</name>
    <dbReference type="NCBI Taxonomy" id="27381"/>
    <lineage>
        <taxon>Eukaryota</taxon>
        <taxon>Fungi</taxon>
        <taxon>Fungi incertae sedis</taxon>
        <taxon>Mucoromycota</taxon>
        <taxon>Glomeromycotina</taxon>
        <taxon>Glomeromycetes</taxon>
        <taxon>Glomerales</taxon>
        <taxon>Glomeraceae</taxon>
        <taxon>Funneliformis</taxon>
    </lineage>
</organism>
<sequence length="408" mass="46383">MNYGTIPNVVSADGNSSGPNKKSTCTYIAEFLESRAMQWIILILVTVDVLALMVITIIKLFHPDDTSLIGLLSNLIFVINTGFLVEMLLRFIVFGPTYFYNGKYGPLHGLDMLIVLATFGFELLFEDKDKEVVELLLLLRFWRIIKIWNVEKIDHNELPERPAFHVIFVMDRGGSMGASDITPQKNSRNYNYLRSFHNNRLGAAYDAVCSFMETRLHTYQQSVGSPLIAKQDMVSLVIFDDKVDVAFENKSLDVNLLFDKMLEYKATKGRSDYIVAINKVDEIVTKHFDAKRLNVVIFLSDGEVELPKLNNLDSVCKRNAERGSSLYLYTVHIGPDTGHYALEMMSDVAKTYNPPDHLSSQVSMVMDEVMLKNLLIRMAIVLQDQKAVMPEKRWWIVQVTRKLCGASS</sequence>
<evidence type="ECO:0000313" key="16">
    <source>
        <dbReference type="Proteomes" id="UP000789375"/>
    </source>
</evidence>
<dbReference type="Pfam" id="PF13519">
    <property type="entry name" value="VWA_2"/>
    <property type="match status" value="1"/>
</dbReference>
<keyword evidence="11" id="KW-0407">Ion channel</keyword>
<dbReference type="PANTHER" id="PTHR46480:SF1">
    <property type="entry name" value="VOLTAGE-GATED HYDROGEN CHANNEL 1"/>
    <property type="match status" value="1"/>
</dbReference>